<evidence type="ECO:0000259" key="3">
    <source>
        <dbReference type="Pfam" id="PF20737"/>
    </source>
</evidence>
<dbReference type="Pfam" id="PF20736">
    <property type="entry name" value="Glyco_hydro127M"/>
    <property type="match status" value="1"/>
</dbReference>
<gene>
    <name evidence="4" type="ORF">A4V09_03690</name>
</gene>
<evidence type="ECO:0008006" key="6">
    <source>
        <dbReference type="Google" id="ProtNLM"/>
    </source>
</evidence>
<dbReference type="InterPro" id="IPR049049">
    <property type="entry name" value="Beta-AFase-like_GH127_C"/>
</dbReference>
<dbReference type="OrthoDB" id="9757939at2"/>
<reference evidence="4" key="1">
    <citation type="submission" date="2017-04" db="EMBL/GenBank/DDBJ databases">
        <title>Complete Genome Sequences of Twelve Strains of a Stable Defined Moderately Diverse Mouse Microbiota 2 (sDMDMm2).</title>
        <authorList>
            <person name="Uchimura Y."/>
            <person name="Wyss M."/>
            <person name="Brugiroux S."/>
            <person name="Limenitakis J.P."/>
            <person name="Stecher B."/>
            <person name="McCoy K.D."/>
            <person name="Macpherson A.J."/>
        </authorList>
    </citation>
    <scope>NUCLEOTIDE SEQUENCE</scope>
    <source>
        <strain evidence="4">YL58</strain>
    </source>
</reference>
<dbReference type="Pfam" id="PF20737">
    <property type="entry name" value="Glyco_hydro127C"/>
    <property type="match status" value="1"/>
</dbReference>
<dbReference type="SUPFAM" id="SSF48208">
    <property type="entry name" value="Six-hairpin glycosidases"/>
    <property type="match status" value="1"/>
</dbReference>
<evidence type="ECO:0000313" key="5">
    <source>
        <dbReference type="Proteomes" id="UP000092574"/>
    </source>
</evidence>
<dbReference type="STRING" id="1796616.A4V09_03690"/>
<accession>A0A1C7I7G8</accession>
<dbReference type="PANTHER" id="PTHR43465:SF2">
    <property type="entry name" value="DUF1680 DOMAIN PROTEIN (AFU_ORTHOLOGUE AFUA_1G08910)"/>
    <property type="match status" value="1"/>
</dbReference>
<organism evidence="4 5">
    <name type="scientific">Blautia pseudococcoides</name>
    <dbReference type="NCBI Taxonomy" id="1796616"/>
    <lineage>
        <taxon>Bacteria</taxon>
        <taxon>Bacillati</taxon>
        <taxon>Bacillota</taxon>
        <taxon>Clostridia</taxon>
        <taxon>Lachnospirales</taxon>
        <taxon>Lachnospiraceae</taxon>
        <taxon>Blautia</taxon>
    </lineage>
</organism>
<feature type="domain" description="Non-reducing end beta-L-arabinofuranosidase-like GH127 C-terminal" evidence="3">
    <location>
        <begin position="532"/>
        <end position="646"/>
    </location>
</feature>
<feature type="domain" description="Non-reducing end beta-L-arabinofuranosidase-like GH127 middle" evidence="2">
    <location>
        <begin position="437"/>
        <end position="530"/>
    </location>
</feature>
<dbReference type="InterPro" id="IPR049174">
    <property type="entry name" value="Beta-AFase-like"/>
</dbReference>
<dbReference type="EMBL" id="CP015405">
    <property type="protein sequence ID" value="ANU74938.1"/>
    <property type="molecule type" value="Genomic_DNA"/>
</dbReference>
<dbReference type="AlphaFoldDB" id="A0A1C7I7G8"/>
<evidence type="ECO:0000259" key="1">
    <source>
        <dbReference type="Pfam" id="PF07944"/>
    </source>
</evidence>
<evidence type="ECO:0000259" key="2">
    <source>
        <dbReference type="Pfam" id="PF20736"/>
    </source>
</evidence>
<keyword evidence="5" id="KW-1185">Reference proteome</keyword>
<dbReference type="Proteomes" id="UP000092574">
    <property type="component" value="Chromosome"/>
</dbReference>
<dbReference type="PANTHER" id="PTHR43465">
    <property type="entry name" value="DUF1680 DOMAIN PROTEIN (AFU_ORTHOLOGUE AFUA_1G08910)"/>
    <property type="match status" value="1"/>
</dbReference>
<dbReference type="InterPro" id="IPR049046">
    <property type="entry name" value="Beta-AFase-like_GH127_middle"/>
</dbReference>
<dbReference type="InterPro" id="IPR012878">
    <property type="entry name" value="Beta-AFase-like_GH127_cat"/>
</dbReference>
<protein>
    <recommendedName>
        <fullName evidence="6">Glycoside hydrolase family 127 protein</fullName>
    </recommendedName>
</protein>
<dbReference type="InterPro" id="IPR008928">
    <property type="entry name" value="6-hairpin_glycosidase_sf"/>
</dbReference>
<proteinExistence type="predicted"/>
<dbReference type="Pfam" id="PF07944">
    <property type="entry name" value="Beta-AFase-like_GH127_cat"/>
    <property type="match status" value="1"/>
</dbReference>
<feature type="domain" description="Non-reducing end beta-L-arabinofuranosidase-like GH127 catalytic" evidence="1">
    <location>
        <begin position="13"/>
        <end position="425"/>
    </location>
</feature>
<dbReference type="GO" id="GO:0005975">
    <property type="term" value="P:carbohydrate metabolic process"/>
    <property type="evidence" value="ECO:0007669"/>
    <property type="project" value="InterPro"/>
</dbReference>
<name>A0A1C7I7G8_9FIRM</name>
<evidence type="ECO:0000313" key="4">
    <source>
        <dbReference type="EMBL" id="ANU74938.1"/>
    </source>
</evidence>
<dbReference type="RefSeq" id="WP_065541161.1">
    <property type="nucleotide sequence ID" value="NZ_CP015405.2"/>
</dbReference>
<sequence length="647" mass="74701">MLEKKVKMMPLGDVSIQDDFWKEYMELVRKHVIPYQWEALNDRIDGAEPSYCMQNFRVAAKMEEGSFQGMVFQDSDAYKWLEAVAYSLMWHPDETLEATADQAIEIISAAQQPDGYLDTYYILNGLEKRFTNLMDHHELYCLGHMVEGAVAYYKATGKRKFLDTAIGYVNCVYDNIGKEPGKKPGYPGHEVAEMALAALYEVTKDPKHLELAKYFIDQRGQAPLYFAQEREKNKNDFFWKDSYFQDQYYQAGKPVRLQDRAEGHAVRAVYLYTGMAEVASASEDMELFEACQRIWNNIVEKQMYVTGAIGSSQYGEAFTFDYDLPNDTVYAETCAAIGLIFFARRMFEITRDSRYADVMERCLYNGVISGMSLDGKKFFYVNPLEAVPEASEKDFYKKHVKVERQKWFGCACCPPNVARLLSSIGGYAYEYNEKEFFMNLFIGGSMHAVLDGKENQFRVETEYPWNGHVKIQVENEADTGFTYAIRVPGWCRGYSLKLNGEAVKCPVENGYLLMERCWKNGDEIVFSMEMPVELVTANPRVREDIGKVAVMRGPVVYCLEEADNQDQLQELYLSENPEFVVKYEKDLLKGVVTLTTEGKRLSEEAWDEKTLYKPYTGRKFMPQTLKFIPYYAWTNRTVGEMLVWVRI</sequence>
<dbReference type="KEGG" id="byl:A4V09_03690"/>